<dbReference type="OrthoDB" id="4356994at2759"/>
<reference evidence="1" key="2">
    <citation type="journal article" date="2023" name="IMA Fungus">
        <title>Comparative genomic study of the Penicillium genus elucidates a diverse pangenome and 15 lateral gene transfer events.</title>
        <authorList>
            <person name="Petersen C."/>
            <person name="Sorensen T."/>
            <person name="Nielsen M.R."/>
            <person name="Sondergaard T.E."/>
            <person name="Sorensen J.L."/>
            <person name="Fitzpatrick D.A."/>
            <person name="Frisvad J.C."/>
            <person name="Nielsen K.L."/>
        </authorList>
    </citation>
    <scope>NUCLEOTIDE SEQUENCE</scope>
    <source>
        <strain evidence="1">IBT 21472</strain>
    </source>
</reference>
<sequence length="187" mass="21208">MSHDVVQILRTGVALTERLLICPICYDVSRPPRVTVQNVLLIGQLMFGITAGYQKYIRWLKEYCNELDVGSNCETVYLDSGLGMPSDLSLQLSGERFRDLVMHGLQADTERLLFLGDKFAQRQRNRHMVGHEGCPSTEGRCQKKEDGFDHDPLDLCPQDPEARKLVPCFRIVDEVRRMIIEVADAVG</sequence>
<protein>
    <submittedName>
        <fullName evidence="1">Uncharacterized protein</fullName>
    </submittedName>
</protein>
<dbReference type="EMBL" id="JAPZBO010000005">
    <property type="protein sequence ID" value="KAJ5315922.1"/>
    <property type="molecule type" value="Genomic_DNA"/>
</dbReference>
<dbReference type="Proteomes" id="UP001147746">
    <property type="component" value="Unassembled WGS sequence"/>
</dbReference>
<name>A0A9W9Q033_9EURO</name>
<dbReference type="AlphaFoldDB" id="A0A9W9Q033"/>
<gene>
    <name evidence="1" type="ORF">N7476_006229</name>
</gene>
<keyword evidence="2" id="KW-1185">Reference proteome</keyword>
<evidence type="ECO:0000313" key="2">
    <source>
        <dbReference type="Proteomes" id="UP001147746"/>
    </source>
</evidence>
<reference evidence="1" key="1">
    <citation type="submission" date="2022-12" db="EMBL/GenBank/DDBJ databases">
        <authorList>
            <person name="Petersen C."/>
        </authorList>
    </citation>
    <scope>NUCLEOTIDE SEQUENCE</scope>
    <source>
        <strain evidence="1">IBT 21472</strain>
    </source>
</reference>
<proteinExistence type="predicted"/>
<accession>A0A9W9Q033</accession>
<comment type="caution">
    <text evidence="1">The sequence shown here is derived from an EMBL/GenBank/DDBJ whole genome shotgun (WGS) entry which is preliminary data.</text>
</comment>
<organism evidence="1 2">
    <name type="scientific">Penicillium atrosanguineum</name>
    <dbReference type="NCBI Taxonomy" id="1132637"/>
    <lineage>
        <taxon>Eukaryota</taxon>
        <taxon>Fungi</taxon>
        <taxon>Dikarya</taxon>
        <taxon>Ascomycota</taxon>
        <taxon>Pezizomycotina</taxon>
        <taxon>Eurotiomycetes</taxon>
        <taxon>Eurotiomycetidae</taxon>
        <taxon>Eurotiales</taxon>
        <taxon>Aspergillaceae</taxon>
        <taxon>Penicillium</taxon>
    </lineage>
</organism>
<evidence type="ECO:0000313" key="1">
    <source>
        <dbReference type="EMBL" id="KAJ5315922.1"/>
    </source>
</evidence>